<accession>A0ABN0VZY1</accession>
<evidence type="ECO:0000256" key="1">
    <source>
        <dbReference type="SAM" id="MobiDB-lite"/>
    </source>
</evidence>
<keyword evidence="2" id="KW-0472">Membrane</keyword>
<evidence type="ECO:0000256" key="2">
    <source>
        <dbReference type="SAM" id="Phobius"/>
    </source>
</evidence>
<dbReference type="NCBIfam" id="NF038012">
    <property type="entry name" value="DMT_1"/>
    <property type="match status" value="1"/>
</dbReference>
<feature type="transmembrane region" description="Helical" evidence="2">
    <location>
        <begin position="131"/>
        <end position="148"/>
    </location>
</feature>
<keyword evidence="2" id="KW-0812">Transmembrane</keyword>
<evidence type="ECO:0000313" key="5">
    <source>
        <dbReference type="Proteomes" id="UP001501822"/>
    </source>
</evidence>
<organism evidence="4 5">
    <name type="scientific">Actinoallomurus spadix</name>
    <dbReference type="NCBI Taxonomy" id="79912"/>
    <lineage>
        <taxon>Bacteria</taxon>
        <taxon>Bacillati</taxon>
        <taxon>Actinomycetota</taxon>
        <taxon>Actinomycetes</taxon>
        <taxon>Streptosporangiales</taxon>
        <taxon>Thermomonosporaceae</taxon>
        <taxon>Actinoallomurus</taxon>
    </lineage>
</organism>
<reference evidence="4 5" key="1">
    <citation type="journal article" date="2019" name="Int. J. Syst. Evol. Microbiol.">
        <title>The Global Catalogue of Microorganisms (GCM) 10K type strain sequencing project: providing services to taxonomists for standard genome sequencing and annotation.</title>
        <authorList>
            <consortium name="The Broad Institute Genomics Platform"/>
            <consortium name="The Broad Institute Genome Sequencing Center for Infectious Disease"/>
            <person name="Wu L."/>
            <person name="Ma J."/>
        </authorList>
    </citation>
    <scope>NUCLEOTIDE SEQUENCE [LARGE SCALE GENOMIC DNA]</scope>
    <source>
        <strain evidence="4 5">JCM 3146</strain>
    </source>
</reference>
<keyword evidence="5" id="KW-1185">Reference proteome</keyword>
<dbReference type="EMBL" id="BAAABM010000007">
    <property type="protein sequence ID" value="GAA0321460.1"/>
    <property type="molecule type" value="Genomic_DNA"/>
</dbReference>
<protein>
    <submittedName>
        <fullName evidence="4">DMT family transporter</fullName>
    </submittedName>
</protein>
<feature type="transmembrane region" description="Helical" evidence="2">
    <location>
        <begin position="160"/>
        <end position="178"/>
    </location>
</feature>
<dbReference type="PANTHER" id="PTHR40761:SF1">
    <property type="entry name" value="CONSERVED INTEGRAL MEMBRANE ALANINE VALINE AND LEUCINE RICH PROTEIN-RELATED"/>
    <property type="match status" value="1"/>
</dbReference>
<dbReference type="RefSeq" id="WP_252804654.1">
    <property type="nucleotide sequence ID" value="NZ_BAAABM010000007.1"/>
</dbReference>
<keyword evidence="2" id="KW-1133">Transmembrane helix</keyword>
<feature type="transmembrane region" description="Helical" evidence="2">
    <location>
        <begin position="48"/>
        <end position="66"/>
    </location>
</feature>
<feature type="signal peptide" evidence="3">
    <location>
        <begin position="1"/>
        <end position="17"/>
    </location>
</feature>
<feature type="transmembrane region" description="Helical" evidence="2">
    <location>
        <begin position="190"/>
        <end position="212"/>
    </location>
</feature>
<evidence type="ECO:0000256" key="3">
    <source>
        <dbReference type="SAM" id="SignalP"/>
    </source>
</evidence>
<dbReference type="PANTHER" id="PTHR40761">
    <property type="entry name" value="CONSERVED INTEGRAL MEMBRANE ALANINE VALINE AND LEUCINE RICH PROTEIN-RELATED"/>
    <property type="match status" value="1"/>
</dbReference>
<feature type="chain" id="PRO_5045944849" evidence="3">
    <location>
        <begin position="18"/>
        <end position="296"/>
    </location>
</feature>
<sequence length="296" mass="30824">MISVVFALLAAASNALASVLQRHAARAAPEEEAFRLALIMDLVRRPDWLGGIVALMFGFLFQAAALTTGELSLVQPILVTELPITMLLLAGLFRIRLGTESWRAVAALTVGLAALLASAAPSPGHRHPDRIEWAVATLVTLGLAAYLVSVAKVTRGASRAALLGVASGLGFAFTAALMKEATKVLPAGPVALLTSWAVWAMVAAGLGSLFLLQNALHSGTLVAVQPALNVSDPVSSIAYGVGLFGEEIRLGGWVVLELLGVGLLLYGSRLLAQSPPVRDEPQVNPPGPESETRLGH</sequence>
<comment type="caution">
    <text evidence="4">The sequence shown here is derived from an EMBL/GenBank/DDBJ whole genome shotgun (WGS) entry which is preliminary data.</text>
</comment>
<feature type="region of interest" description="Disordered" evidence="1">
    <location>
        <begin position="276"/>
        <end position="296"/>
    </location>
</feature>
<dbReference type="Proteomes" id="UP001501822">
    <property type="component" value="Unassembled WGS sequence"/>
</dbReference>
<feature type="transmembrane region" description="Helical" evidence="2">
    <location>
        <begin position="73"/>
        <end position="95"/>
    </location>
</feature>
<keyword evidence="3" id="KW-0732">Signal</keyword>
<evidence type="ECO:0000313" key="4">
    <source>
        <dbReference type="EMBL" id="GAA0321460.1"/>
    </source>
</evidence>
<gene>
    <name evidence="4" type="ORF">GCM10010151_09030</name>
</gene>
<name>A0ABN0VZY1_9ACTN</name>
<proteinExistence type="predicted"/>
<feature type="transmembrane region" description="Helical" evidence="2">
    <location>
        <begin position="101"/>
        <end position="119"/>
    </location>
</feature>